<dbReference type="PANTHER" id="PTHR22767:SF3">
    <property type="entry name" value="N-ALPHA-ACETYLTRANSFERASE 25, NATB AUXILIARY SUBUNIT"/>
    <property type="match status" value="1"/>
</dbReference>
<dbReference type="AlphaFoldDB" id="A0A078B6Y6"/>
<dbReference type="PANTHER" id="PTHR22767">
    <property type="entry name" value="N-TERMINAL ACETYLTRANSFERASE-RELATED"/>
    <property type="match status" value="1"/>
</dbReference>
<evidence type="ECO:0000256" key="1">
    <source>
        <dbReference type="ARBA" id="ARBA00006298"/>
    </source>
</evidence>
<gene>
    <name evidence="3" type="primary">Contig16458.g17524</name>
    <name evidence="3" type="ORF">STYLEM_18455</name>
</gene>
<organism evidence="3 4">
    <name type="scientific">Stylonychia lemnae</name>
    <name type="common">Ciliate</name>
    <dbReference type="NCBI Taxonomy" id="5949"/>
    <lineage>
        <taxon>Eukaryota</taxon>
        <taxon>Sar</taxon>
        <taxon>Alveolata</taxon>
        <taxon>Ciliophora</taxon>
        <taxon>Intramacronucleata</taxon>
        <taxon>Spirotrichea</taxon>
        <taxon>Stichotrichia</taxon>
        <taxon>Sporadotrichida</taxon>
        <taxon>Oxytrichidae</taxon>
        <taxon>Stylonychinae</taxon>
        <taxon>Stylonychia</taxon>
    </lineage>
</organism>
<dbReference type="Gene3D" id="1.25.40.1040">
    <property type="match status" value="1"/>
</dbReference>
<keyword evidence="2" id="KW-0175">Coiled coil</keyword>
<evidence type="ECO:0000313" key="4">
    <source>
        <dbReference type="Proteomes" id="UP000039865"/>
    </source>
</evidence>
<protein>
    <submittedName>
        <fullName evidence="3">Uncharacterized protein</fullName>
    </submittedName>
</protein>
<dbReference type="InParanoid" id="A0A078B6Y6"/>
<dbReference type="Proteomes" id="UP000039865">
    <property type="component" value="Unassembled WGS sequence"/>
</dbReference>
<comment type="similarity">
    <text evidence="1">Belongs to the MDM20/NAA25 family.</text>
</comment>
<keyword evidence="4" id="KW-1185">Reference proteome</keyword>
<dbReference type="Pfam" id="PF09797">
    <property type="entry name" value="NatB_MDM20"/>
    <property type="match status" value="1"/>
</dbReference>
<dbReference type="OrthoDB" id="435506at2759"/>
<evidence type="ECO:0000313" key="3">
    <source>
        <dbReference type="EMBL" id="CDW89323.1"/>
    </source>
</evidence>
<reference evidence="3 4" key="1">
    <citation type="submission" date="2014-06" db="EMBL/GenBank/DDBJ databases">
        <authorList>
            <person name="Swart Estienne"/>
        </authorList>
    </citation>
    <scope>NUCLEOTIDE SEQUENCE [LARGE SCALE GENOMIC DNA]</scope>
    <source>
        <strain evidence="3 4">130c</strain>
    </source>
</reference>
<sequence>MKAYCLLKQNKNGDCMELLTEIKSNRPSDPITAKYLINIYNELGMYNETTSLLEYVLSVNLDSEELCEELFFSYVRENKLLKQQNQALQLYKTFQREIHAQWAVESMYLISLNLKFETKILDIAYLLMLKLMKEPMFTIDKKFILLYLKILSKQGKYRDALDFIELKAEFFTDKIERQNLEAELYLQSNNPILTINVYFNMLRLNSHINHYQEMWETYKTCIRLIINDFLPKQKMYEYKSNIDYLLNQSDTKGINFDPVTIDEKPEDILLNLISSIKNLRKNVVADTTSKKMVEQVNQIKRTSYLAEMEFKFCIALNCKGYPCHEGSPIFNVMLDYIELFYDKADVICDIVPYIRLFQIEDASSLREKIKIKVQNLESGYNSASQQVPDIKLIRWKICLFKISKLLGIYNNYEKQEKLKLVNSIFQTYLYGFAQNEQDMVEADYKNLEDLAIISVELLNEIKTYEPSVFNPINFMQISILEYALKRSPQNKTFTAWLMKIYAKLGLTTLLTDLSKSIQKVDQSDYEKLGCIRFSHYSEYGVDKELEQVCKQYKRHYELNFNENKNRVVQCFQQREFDKVNEIMTKNDTLNNSYFMVCSEIGLIYINIFRNAINAQNLHNIFNKQFQVVNDVCDDDSLQDMSKRDLEIRSFENIKLGLPREFIKEDSFIEATYDKDQAKIKREKEKEKRAKQEKKNIRVFGYKYPKVLKFLGQVMRCLKDCYEQKFEQLNIDMNYFLLLKNELSLAFLRKFENIISVVKSAIKIYASQEELQRRELETQELAALEKIIKNQLAQIKDQTMEKLQAQQQIQQEETKGEPVGAESMAYQQQVQESVTYEKIVNKLLEYNEKINEGKELSAVEYLKRIDMNSPFMKEYENQRHLRRAFYEEFKIHSFNYILLLFESVMRILTTINKDGDQEEEEQKTKKGKKKADKLHYYSKNYKRFLENRQKKIDKFIVNCIGWNHIHRCIEVIEMTMRDLIYKIVPTKVVIRELKTSSGKVLTKDSEYTLVERKRYVTVGKKTHVDYIFELDLKEDVNKAKEEAEQQTQAERERKQNVFFLNLEEFNLFKLRSAIFLIMFPLTFTQAIINLWAKIIPAGFKKDNEEFSRQDQEQITLTRHAIREFVSNLITHLKHLHEYLTQVHKERALQENFNQINMKQEFLQFKEILAKTKGSGFTPLKAEEFFISTFEKISDSFQLTLEQVIKTLEERIAEIKSINLKGGN</sequence>
<accession>A0A078B6Y6</accession>
<feature type="coiled-coil region" evidence="2">
    <location>
        <begin position="773"/>
        <end position="814"/>
    </location>
</feature>
<evidence type="ECO:0000256" key="2">
    <source>
        <dbReference type="SAM" id="Coils"/>
    </source>
</evidence>
<dbReference type="EMBL" id="CCKQ01017437">
    <property type="protein sequence ID" value="CDW89323.1"/>
    <property type="molecule type" value="Genomic_DNA"/>
</dbReference>
<proteinExistence type="inferred from homology"/>
<feature type="coiled-coil region" evidence="2">
    <location>
        <begin position="1028"/>
        <end position="1055"/>
    </location>
</feature>
<dbReference type="InterPro" id="IPR019183">
    <property type="entry name" value="NAA25_NatB_aux_su"/>
</dbReference>
<name>A0A078B6Y6_STYLE</name>
<dbReference type="GO" id="GO:0031416">
    <property type="term" value="C:NatB complex"/>
    <property type="evidence" value="ECO:0007669"/>
    <property type="project" value="TreeGrafter"/>
</dbReference>